<proteinExistence type="inferred from homology"/>
<protein>
    <recommendedName>
        <fullName evidence="7">TOG domain-containing protein</fullName>
    </recommendedName>
</protein>
<evidence type="ECO:0000259" key="3">
    <source>
        <dbReference type="Pfam" id="PF10304"/>
    </source>
</evidence>
<dbReference type="InterPro" id="IPR019414">
    <property type="entry name" value="Rtp1_C2"/>
</dbReference>
<organism evidence="6">
    <name type="scientific">Salpingoeca rosetta (strain ATCC 50818 / BSB-021)</name>
    <dbReference type="NCBI Taxonomy" id="946362"/>
    <lineage>
        <taxon>Eukaryota</taxon>
        <taxon>Choanoflagellata</taxon>
        <taxon>Craspedida</taxon>
        <taxon>Salpingoecidae</taxon>
        <taxon>Salpingoeca</taxon>
    </lineage>
</organism>
<dbReference type="AlphaFoldDB" id="F2U7L8"/>
<dbReference type="KEGG" id="sre:PTSG_04042"/>
<feature type="compositionally biased region" description="Low complexity" evidence="2">
    <location>
        <begin position="909"/>
        <end position="920"/>
    </location>
</feature>
<dbReference type="Gene3D" id="1.25.10.10">
    <property type="entry name" value="Leucine-rich Repeat Variant"/>
    <property type="match status" value="1"/>
</dbReference>
<dbReference type="InterPro" id="IPR016024">
    <property type="entry name" value="ARM-type_fold"/>
</dbReference>
<dbReference type="InterPro" id="IPR039600">
    <property type="entry name" value="TANGO6/Rtp1"/>
</dbReference>
<feature type="compositionally biased region" description="Basic and acidic residues" evidence="2">
    <location>
        <begin position="362"/>
        <end position="377"/>
    </location>
</feature>
<feature type="region of interest" description="Disordered" evidence="2">
    <location>
        <begin position="100"/>
        <end position="179"/>
    </location>
</feature>
<dbReference type="InParanoid" id="F2U7L8"/>
<feature type="region of interest" description="Disordered" evidence="2">
    <location>
        <begin position="324"/>
        <end position="387"/>
    </location>
</feature>
<feature type="compositionally biased region" description="Polar residues" evidence="2">
    <location>
        <begin position="648"/>
        <end position="657"/>
    </location>
</feature>
<accession>F2U7L8</accession>
<dbReference type="Pfam" id="PF10304">
    <property type="entry name" value="RTP1_C2"/>
    <property type="match status" value="1"/>
</dbReference>
<gene>
    <name evidence="5" type="ORF">PTSG_04042</name>
</gene>
<name>F2U7L8_SALR5</name>
<feature type="compositionally biased region" description="Basic and acidic residues" evidence="2">
    <location>
        <begin position="631"/>
        <end position="647"/>
    </location>
</feature>
<dbReference type="eggNOG" id="KOG4653">
    <property type="taxonomic scope" value="Eukaryota"/>
</dbReference>
<reference evidence="5" key="1">
    <citation type="submission" date="2009-08" db="EMBL/GenBank/DDBJ databases">
        <title>Annotation of Salpingoeca rosetta.</title>
        <authorList>
            <consortium name="The Broad Institute Genome Sequencing Platform"/>
            <person name="Russ C."/>
            <person name="Cuomo C."/>
            <person name="Burger G."/>
            <person name="Gray M.W."/>
            <person name="Holland P.W.H."/>
            <person name="King N."/>
            <person name="Lang F.B.F."/>
            <person name="Roger A.J."/>
            <person name="Ruiz-Trillo I."/>
            <person name="Young S.K."/>
            <person name="Zeng Q."/>
            <person name="Gargeya S."/>
            <person name="Alvarado L."/>
            <person name="Berlin A."/>
            <person name="Chapman S.B."/>
            <person name="Chen Z."/>
            <person name="Freedman E."/>
            <person name="Gellesch M."/>
            <person name="Goldberg J."/>
            <person name="Griggs A."/>
            <person name="Gujja S."/>
            <person name="Heilman E."/>
            <person name="Heiman D."/>
            <person name="Howarth C."/>
            <person name="Mehta T."/>
            <person name="Neiman D."/>
            <person name="Pearson M."/>
            <person name="Roberts A."/>
            <person name="Saif S."/>
            <person name="Shea T."/>
            <person name="Shenoy N."/>
            <person name="Sisk P."/>
            <person name="Stolte C."/>
            <person name="Sykes S."/>
            <person name="White J."/>
            <person name="Yandava C."/>
            <person name="Haas B."/>
            <person name="Nusbaum C."/>
            <person name="Birren B."/>
        </authorList>
    </citation>
    <scope>NUCLEOTIDE SEQUENCE [LARGE SCALE GENOMIC DNA]</scope>
    <source>
        <strain evidence="5">ATCC 50818</strain>
    </source>
</reference>
<feature type="compositionally biased region" description="Low complexity" evidence="2">
    <location>
        <begin position="103"/>
        <end position="124"/>
    </location>
</feature>
<evidence type="ECO:0000259" key="4">
    <source>
        <dbReference type="Pfam" id="PF10363"/>
    </source>
</evidence>
<feature type="compositionally biased region" description="Basic and acidic residues" evidence="2">
    <location>
        <begin position="169"/>
        <end position="179"/>
    </location>
</feature>
<feature type="compositionally biased region" description="Low complexity" evidence="2">
    <location>
        <begin position="135"/>
        <end position="146"/>
    </location>
</feature>
<feature type="compositionally biased region" description="Low complexity" evidence="2">
    <location>
        <begin position="538"/>
        <end position="549"/>
    </location>
</feature>
<feature type="region of interest" description="Disordered" evidence="2">
    <location>
        <begin position="741"/>
        <end position="761"/>
    </location>
</feature>
<dbReference type="RefSeq" id="XP_004994939.1">
    <property type="nucleotide sequence ID" value="XM_004994882.1"/>
</dbReference>
<feature type="compositionally biased region" description="Basic and acidic residues" evidence="2">
    <location>
        <begin position="147"/>
        <end position="159"/>
    </location>
</feature>
<dbReference type="GeneID" id="16075517"/>
<feature type="compositionally biased region" description="Acidic residues" evidence="2">
    <location>
        <begin position="332"/>
        <end position="345"/>
    </location>
</feature>
<sequence length="1220" mass="132388">MGENGGVPRPALLLAQQPQQRRQQQRLVRVLDAFVQDKKGLLSPAAQGKAEAALRDAGALDDSHVRRVRGLEDDMTQMQRRAWKAARLLACGVKAWANGAHDQQQQQSQQQERQQQQPQQQERQQYLHHHHHQQQQHQQQQQQQQERQQEEEGHSTAREHRGHASTHTNTHDGQPHDRINLREQRVITTCVLYIDLLGLTPHVPSNALPPVKARAPRNTPAPILRAAQGSAKPSDARDKQATHRKCLAIICDTVLAAIPGLPPTALSLMLPTLVVALSYRAFGAAVSSAGTAAAVSFQVATIRLKHHNTPRDAVQSAVALQHTAQLEHSDSDSDSDGNESDDDNVDDGHNGDDDGSPVTGDFEGHADNEVAGEKSSRDNSSSCTASHPASCAAATSHASNKLPSHRRQDQALCDLERLLVHELPPDTSLEALFKASSGASSQARWVRTATSIFIAANLMRRHGVVTLLRMLLTDGSDDQTTQDSKASSTVMWQRAQFAAIMIGTPPRQPFFTHHRYYARVFPQLRAVICQGRRVRGSGASSSATSAAPAARHDGSNGSGGQNEEDEVYTELSLAAQRAACLAVFRLFNADPQLTYTHFLRQFLKPFLIYTQTAREPQDAQHARSSASPQYTRRDEQRHSDSKDDSRASNDNGGNSVNADDDASCLHSTNSILCSSRDVEESRSRVCASVLRWELQLPVGDAEMDMMDAAYLAFVVDAMASTGQQLFLETLTHVFERVQPQEDVGPSQHASGDGASGGVGGGGHAAIATTASGVTRERLVIGALQPSSSPPTPSPSPSSSFDVPLSILIRVERLLALLLEHVAPEAMTDAAKGLALVHALLLFPHEGVTSAALNVLDLLLSGFITVERSLWPLLDQCIPALDRLRKSTEVNTAGTRTDTRTDSNARPPQARGTATATTTGGSDYDDTQDASVEGLADRLYVSIRTRAACWSGLGENREAGPSHEQCDSTEGATAVDELQRIFTDIKDPLMPVRAHALVQLRKLINAKREQVKENLNQILGMLSPCLGDPDSYLYLAAIDALAALGAAFPAAVLPKIMAEFRDGSLAIELRLKIGQSLMQVVRALGSALPKHVHLVLPAMLDMCRRGDETLRASCLSNLAEICQLLRFALQPHMSEVAHCISQLALRDPSEQVRRGAMHVLVSILKGLGADAPHVLSGHIRPLVHMCRSVEDTDQDGVTRFHAAAALHELQSIARSFLKLNS</sequence>
<dbReference type="EMBL" id="GL832963">
    <property type="protein sequence ID" value="EGD83435.1"/>
    <property type="molecule type" value="Genomic_DNA"/>
</dbReference>
<feature type="compositionally biased region" description="Low complexity" evidence="2">
    <location>
        <begin position="7"/>
        <end position="20"/>
    </location>
</feature>
<evidence type="ECO:0000313" key="5">
    <source>
        <dbReference type="EMBL" id="EGD83435.1"/>
    </source>
</evidence>
<feature type="region of interest" description="Disordered" evidence="2">
    <location>
        <begin position="614"/>
        <end position="661"/>
    </location>
</feature>
<evidence type="ECO:0000256" key="2">
    <source>
        <dbReference type="SAM" id="MobiDB-lite"/>
    </source>
</evidence>
<feature type="compositionally biased region" description="Polar residues" evidence="2">
    <location>
        <begin position="378"/>
        <end position="387"/>
    </location>
</feature>
<evidence type="ECO:0008006" key="7">
    <source>
        <dbReference type="Google" id="ProtNLM"/>
    </source>
</evidence>
<dbReference type="Pfam" id="PF10363">
    <property type="entry name" value="RTP1_C1"/>
    <property type="match status" value="1"/>
</dbReference>
<dbReference type="InterPro" id="IPR011989">
    <property type="entry name" value="ARM-like"/>
</dbReference>
<feature type="domain" description="RNA polymerase II assembly factor Rtp1 C-terminal" evidence="3">
    <location>
        <begin position="1186"/>
        <end position="1209"/>
    </location>
</feature>
<dbReference type="PANTHER" id="PTHR20959:SF1">
    <property type="entry name" value="TRANSPORT AND GOLGI ORGANIZATION PROTEIN 6 HOMOLOG"/>
    <property type="match status" value="1"/>
</dbReference>
<dbReference type="GO" id="GO:0009306">
    <property type="term" value="P:protein secretion"/>
    <property type="evidence" value="ECO:0007669"/>
    <property type="project" value="TreeGrafter"/>
</dbReference>
<feature type="domain" description="RNA polymerase II assembly factor Rtp1 C-terminal" evidence="4">
    <location>
        <begin position="977"/>
        <end position="1085"/>
    </location>
</feature>
<feature type="region of interest" description="Disordered" evidence="2">
    <location>
        <begin position="888"/>
        <end position="927"/>
    </location>
</feature>
<dbReference type="PANTHER" id="PTHR20959">
    <property type="entry name" value="TRANSPORT AND GOLGI ORGANIZATION PROTEIN 6 FAMILY MEMBER"/>
    <property type="match status" value="1"/>
</dbReference>
<evidence type="ECO:0000313" key="6">
    <source>
        <dbReference type="Proteomes" id="UP000007799"/>
    </source>
</evidence>
<comment type="similarity">
    <text evidence="1">Belongs to the Tango6 family.</text>
</comment>
<dbReference type="InterPro" id="IPR019451">
    <property type="entry name" value="Rtp1_C1"/>
</dbReference>
<feature type="region of interest" description="Disordered" evidence="2">
    <location>
        <begin position="538"/>
        <end position="565"/>
    </location>
</feature>
<dbReference type="SUPFAM" id="SSF48371">
    <property type="entry name" value="ARM repeat"/>
    <property type="match status" value="1"/>
</dbReference>
<feature type="region of interest" description="Disordered" evidence="2">
    <location>
        <begin position="1"/>
        <end position="20"/>
    </location>
</feature>
<evidence type="ECO:0000256" key="1">
    <source>
        <dbReference type="ARBA" id="ARBA00005724"/>
    </source>
</evidence>
<dbReference type="Proteomes" id="UP000007799">
    <property type="component" value="Unassembled WGS sequence"/>
</dbReference>
<dbReference type="OrthoDB" id="39591at2759"/>
<keyword evidence="6" id="KW-1185">Reference proteome</keyword>